<name>K2RPV5_METFP</name>
<sequence length="121" mass="13237">MVNDRLKYNLVAVIAAFVLFGFICIYAISKSTSDIAVIVGSLTTAVGTIVGAYVGANVGAEGKQTAIKEQEKAIEKLEEERDLRLDKEKVAQTLYSVIDPNKVEKLPQELQSTIETFSKEI</sequence>
<evidence type="ECO:0000313" key="3">
    <source>
        <dbReference type="EMBL" id="EKF84770.1"/>
    </source>
</evidence>
<gene>
    <name evidence="3" type="ORF">A994_12191</name>
</gene>
<dbReference type="RefSeq" id="WP_004031967.1">
    <property type="nucleotide sequence ID" value="NZ_AMPO01000013.1"/>
</dbReference>
<proteinExistence type="predicted"/>
<keyword evidence="4" id="KW-1185">Reference proteome</keyword>
<organism evidence="3 4">
    <name type="scientific">Methanobacterium formicicum (strain DSM 3637 / PP1)</name>
    <dbReference type="NCBI Taxonomy" id="1204725"/>
    <lineage>
        <taxon>Archaea</taxon>
        <taxon>Methanobacteriati</taxon>
        <taxon>Methanobacteriota</taxon>
        <taxon>Methanomada group</taxon>
        <taxon>Methanobacteria</taxon>
        <taxon>Methanobacteriales</taxon>
        <taxon>Methanobacteriaceae</taxon>
        <taxon>Methanobacterium</taxon>
    </lineage>
</organism>
<evidence type="ECO:0000313" key="4">
    <source>
        <dbReference type="Proteomes" id="UP000007360"/>
    </source>
</evidence>
<feature type="coiled-coil region" evidence="1">
    <location>
        <begin position="60"/>
        <end position="87"/>
    </location>
</feature>
<keyword evidence="2" id="KW-1133">Transmembrane helix</keyword>
<keyword evidence="2" id="KW-0812">Transmembrane</keyword>
<evidence type="ECO:0000256" key="2">
    <source>
        <dbReference type="SAM" id="Phobius"/>
    </source>
</evidence>
<dbReference type="AlphaFoldDB" id="K2RPV5"/>
<keyword evidence="2" id="KW-0472">Membrane</keyword>
<evidence type="ECO:0000256" key="1">
    <source>
        <dbReference type="SAM" id="Coils"/>
    </source>
</evidence>
<dbReference type="EMBL" id="AMPO01000013">
    <property type="protein sequence ID" value="EKF84770.1"/>
    <property type="molecule type" value="Genomic_DNA"/>
</dbReference>
<comment type="caution">
    <text evidence="3">The sequence shown here is derived from an EMBL/GenBank/DDBJ whole genome shotgun (WGS) entry which is preliminary data.</text>
</comment>
<feature type="transmembrane region" description="Helical" evidence="2">
    <location>
        <begin position="6"/>
        <end position="28"/>
    </location>
</feature>
<dbReference type="Proteomes" id="UP000007360">
    <property type="component" value="Unassembled WGS sequence"/>
</dbReference>
<reference evidence="3 4" key="1">
    <citation type="journal article" date="2012" name="J. Bacteriol.">
        <title>Draft genome sequence of Methanobacterium formicicum DSM 3637, an archaebacterium isolated from the methane producer amoeba Pelomyxa palustris.</title>
        <authorList>
            <person name="Gutierrez G."/>
        </authorList>
    </citation>
    <scope>NUCLEOTIDE SEQUENCE [LARGE SCALE GENOMIC DNA]</scope>
    <source>
        <strain evidence="4">DSM 3637 / PP1</strain>
    </source>
</reference>
<dbReference type="PATRIC" id="fig|1204725.3.peg.2449"/>
<feature type="transmembrane region" description="Helical" evidence="2">
    <location>
        <begin position="35"/>
        <end position="56"/>
    </location>
</feature>
<protein>
    <submittedName>
        <fullName evidence="3">Uncharacterized protein</fullName>
    </submittedName>
</protein>
<accession>K2RPV5</accession>
<keyword evidence="1" id="KW-0175">Coiled coil</keyword>